<evidence type="ECO:0000313" key="4">
    <source>
        <dbReference type="EMBL" id="EDK35031.1"/>
    </source>
</evidence>
<evidence type="ECO:0000313" key="5">
    <source>
        <dbReference type="Proteomes" id="UP000002411"/>
    </source>
</evidence>
<dbReference type="RefSeq" id="WP_012103366.1">
    <property type="nucleotide sequence ID" value="NC_009706.1"/>
</dbReference>
<dbReference type="eggNOG" id="COG1905">
    <property type="taxonomic scope" value="Bacteria"/>
</dbReference>
<sequence length="74" mass="8824">MITVLEGNSKNNLSGQEVIEKYPRKQRFILPILHDIQRKYKYIPRQSLENLSKYMDIPFNRLYSMVILLKKGIV</sequence>
<dbReference type="SUPFAM" id="SSF52833">
    <property type="entry name" value="Thioredoxin-like"/>
    <property type="match status" value="1"/>
</dbReference>
<dbReference type="HOGENOM" id="CLU_2681184_0_0_9"/>
<keyword evidence="1" id="KW-0479">Metal-binding</keyword>
<keyword evidence="3" id="KW-0411">Iron-sulfur</keyword>
<evidence type="ECO:0000256" key="3">
    <source>
        <dbReference type="ARBA" id="ARBA00023014"/>
    </source>
</evidence>
<evidence type="ECO:0000256" key="1">
    <source>
        <dbReference type="ARBA" id="ARBA00022723"/>
    </source>
</evidence>
<dbReference type="KEGG" id="ckl:CKL_3023"/>
<evidence type="ECO:0000256" key="2">
    <source>
        <dbReference type="ARBA" id="ARBA00023004"/>
    </source>
</evidence>
<dbReference type="GO" id="GO:0051536">
    <property type="term" value="F:iron-sulfur cluster binding"/>
    <property type="evidence" value="ECO:0007669"/>
    <property type="project" value="UniProtKB-KW"/>
</dbReference>
<dbReference type="Gene3D" id="1.10.10.1590">
    <property type="entry name" value="NADH-quinone oxidoreductase subunit E"/>
    <property type="match status" value="1"/>
</dbReference>
<dbReference type="Proteomes" id="UP000002411">
    <property type="component" value="Chromosome"/>
</dbReference>
<accession>A5N1N5</accession>
<dbReference type="InterPro" id="IPR041921">
    <property type="entry name" value="NuoE_N"/>
</dbReference>
<keyword evidence="5" id="KW-1185">Reference proteome</keyword>
<keyword evidence="2" id="KW-0408">Iron</keyword>
<dbReference type="AlphaFoldDB" id="A5N1N5"/>
<proteinExistence type="predicted"/>
<gene>
    <name evidence="4" type="ordered locus">CKL_3023</name>
</gene>
<dbReference type="STRING" id="431943.CKL_3023"/>
<dbReference type="EMBL" id="CP000673">
    <property type="protein sequence ID" value="EDK35031.1"/>
    <property type="molecule type" value="Genomic_DNA"/>
</dbReference>
<protein>
    <submittedName>
        <fullName evidence="4">Uncharacterized protein</fullName>
    </submittedName>
</protein>
<dbReference type="InterPro" id="IPR036249">
    <property type="entry name" value="Thioredoxin-like_sf"/>
</dbReference>
<organism evidence="4 5">
    <name type="scientific">Clostridium kluyveri (strain ATCC 8527 / DSM 555 / NBRC 12016 / NCIMB 10680 / K1)</name>
    <dbReference type="NCBI Taxonomy" id="431943"/>
    <lineage>
        <taxon>Bacteria</taxon>
        <taxon>Bacillati</taxon>
        <taxon>Bacillota</taxon>
        <taxon>Clostridia</taxon>
        <taxon>Eubacteriales</taxon>
        <taxon>Clostridiaceae</taxon>
        <taxon>Clostridium</taxon>
    </lineage>
</organism>
<dbReference type="GO" id="GO:0046872">
    <property type="term" value="F:metal ion binding"/>
    <property type="evidence" value="ECO:0007669"/>
    <property type="project" value="UniProtKB-KW"/>
</dbReference>
<reference evidence="4 5" key="1">
    <citation type="journal article" date="2008" name="Proc. Natl. Acad. Sci. U.S.A.">
        <title>The genome of Clostridium kluyveri, a strict anaerobe with unique metabolic features.</title>
        <authorList>
            <person name="Seedorf H."/>
            <person name="Fricke W.F."/>
            <person name="Veith B."/>
            <person name="Brueggemann H."/>
            <person name="Liesegang H."/>
            <person name="Strittmatter A."/>
            <person name="Miethke M."/>
            <person name="Buckel W."/>
            <person name="Hinderberger J."/>
            <person name="Li F."/>
            <person name="Hagemeier C."/>
            <person name="Thauer R.K."/>
            <person name="Gottschalk G."/>
        </authorList>
    </citation>
    <scope>NUCLEOTIDE SEQUENCE [LARGE SCALE GENOMIC DNA]</scope>
    <source>
        <strain evidence="5">ATCC 8527 / DSM 555 / NCIMB 10680</strain>
    </source>
</reference>
<dbReference type="Pfam" id="PF01257">
    <property type="entry name" value="2Fe-2S_thioredx"/>
    <property type="match status" value="1"/>
</dbReference>
<name>A5N1N5_CLOK5</name>